<protein>
    <submittedName>
        <fullName evidence="2">Uncharacterized protein</fullName>
    </submittedName>
</protein>
<evidence type="ECO:0000313" key="2">
    <source>
        <dbReference type="EMBL" id="KAF2016474.1"/>
    </source>
</evidence>
<feature type="compositionally biased region" description="Low complexity" evidence="1">
    <location>
        <begin position="7"/>
        <end position="17"/>
    </location>
</feature>
<organism evidence="2 3">
    <name type="scientific">Aaosphaeria arxii CBS 175.79</name>
    <dbReference type="NCBI Taxonomy" id="1450172"/>
    <lineage>
        <taxon>Eukaryota</taxon>
        <taxon>Fungi</taxon>
        <taxon>Dikarya</taxon>
        <taxon>Ascomycota</taxon>
        <taxon>Pezizomycotina</taxon>
        <taxon>Dothideomycetes</taxon>
        <taxon>Pleosporomycetidae</taxon>
        <taxon>Pleosporales</taxon>
        <taxon>Pleosporales incertae sedis</taxon>
        <taxon>Aaosphaeria</taxon>
    </lineage>
</organism>
<evidence type="ECO:0000313" key="3">
    <source>
        <dbReference type="Proteomes" id="UP000799778"/>
    </source>
</evidence>
<name>A0A6A5XW60_9PLEO</name>
<feature type="compositionally biased region" description="Polar residues" evidence="1">
    <location>
        <begin position="102"/>
        <end position="121"/>
    </location>
</feature>
<proteinExistence type="predicted"/>
<evidence type="ECO:0000256" key="1">
    <source>
        <dbReference type="SAM" id="MobiDB-lite"/>
    </source>
</evidence>
<reference evidence="2" key="1">
    <citation type="journal article" date="2020" name="Stud. Mycol.">
        <title>101 Dothideomycetes genomes: a test case for predicting lifestyles and emergence of pathogens.</title>
        <authorList>
            <person name="Haridas S."/>
            <person name="Albert R."/>
            <person name="Binder M."/>
            <person name="Bloem J."/>
            <person name="Labutti K."/>
            <person name="Salamov A."/>
            <person name="Andreopoulos B."/>
            <person name="Baker S."/>
            <person name="Barry K."/>
            <person name="Bills G."/>
            <person name="Bluhm B."/>
            <person name="Cannon C."/>
            <person name="Castanera R."/>
            <person name="Culley D."/>
            <person name="Daum C."/>
            <person name="Ezra D."/>
            <person name="Gonzalez J."/>
            <person name="Henrissat B."/>
            <person name="Kuo A."/>
            <person name="Liang C."/>
            <person name="Lipzen A."/>
            <person name="Lutzoni F."/>
            <person name="Magnuson J."/>
            <person name="Mondo S."/>
            <person name="Nolan M."/>
            <person name="Ohm R."/>
            <person name="Pangilinan J."/>
            <person name="Park H.-J."/>
            <person name="Ramirez L."/>
            <person name="Alfaro M."/>
            <person name="Sun H."/>
            <person name="Tritt A."/>
            <person name="Yoshinaga Y."/>
            <person name="Zwiers L.-H."/>
            <person name="Turgeon B."/>
            <person name="Goodwin S."/>
            <person name="Spatafora J."/>
            <person name="Crous P."/>
            <person name="Grigoriev I."/>
        </authorList>
    </citation>
    <scope>NUCLEOTIDE SEQUENCE</scope>
    <source>
        <strain evidence="2">CBS 175.79</strain>
    </source>
</reference>
<sequence length="490" mass="54324">MRMTLRSTPAGQATASAGGTGSGEPDMVLIGELLEDISRHPPALGARKLLVEHYISVGWLDAAMDNANELRRHAPHDPDVANYLAVLSKQPEPPAPEPAGKSTISVTTNAQRASTQEPPKFTASTMFSRKKPKTATQLPKDLESTKQDFAQSYTSLRQQANTILKDLLHLEKLRKRSNMPVSPDTPRIEAIVNGSNSTTLQKYSPPCSARSFARTIQSDKENAVGLSITDLESLMGWLRHSPGNTSTVDDDIVRDALVKRVRSLEAALPDDLKYFPEIALMHVQHEHLNKTYVNTETMLGDEIKDVPREDFWVTEDNYAWDMEELVQAITANGGVMRNPLSRQMFTSKDIKGIIWHPKGKQLAKLQVEQAEMSKGVRPETITQMEDLAKILLEDQSSDTLPSRHAVDLFMAYVATLPELEQKALDGLRCPAKDSHTGQSYDFTIGEAVRDAKGNRVCFHKTGDFIKQAAQYLRNNRGALPDPNDGKCITM</sequence>
<gene>
    <name evidence="2" type="ORF">BU24DRAFT_202478</name>
</gene>
<feature type="region of interest" description="Disordered" evidence="1">
    <location>
        <begin position="89"/>
        <end position="121"/>
    </location>
</feature>
<dbReference type="EMBL" id="ML978069">
    <property type="protein sequence ID" value="KAF2016474.1"/>
    <property type="molecule type" value="Genomic_DNA"/>
</dbReference>
<keyword evidence="3" id="KW-1185">Reference proteome</keyword>
<feature type="region of interest" description="Disordered" evidence="1">
    <location>
        <begin position="1"/>
        <end position="24"/>
    </location>
</feature>
<accession>A0A6A5XW60</accession>
<dbReference type="OrthoDB" id="5379086at2759"/>
<dbReference type="AlphaFoldDB" id="A0A6A5XW60"/>
<dbReference type="GeneID" id="54279230"/>
<dbReference type="RefSeq" id="XP_033384813.1">
    <property type="nucleotide sequence ID" value="XM_033521833.1"/>
</dbReference>
<dbReference type="Proteomes" id="UP000799778">
    <property type="component" value="Unassembled WGS sequence"/>
</dbReference>